<feature type="region of interest" description="Disordered" evidence="1">
    <location>
        <begin position="48"/>
        <end position="71"/>
    </location>
</feature>
<proteinExistence type="predicted"/>
<organism evidence="3 4">
    <name type="scientific">Parafrankia colletiae</name>
    <dbReference type="NCBI Taxonomy" id="573497"/>
    <lineage>
        <taxon>Bacteria</taxon>
        <taxon>Bacillati</taxon>
        <taxon>Actinomycetota</taxon>
        <taxon>Actinomycetes</taxon>
        <taxon>Frankiales</taxon>
        <taxon>Frankiaceae</taxon>
        <taxon>Parafrankia</taxon>
    </lineage>
</organism>
<dbReference type="Pfam" id="PF26526">
    <property type="entry name" value="DUF8175"/>
    <property type="match status" value="1"/>
</dbReference>
<keyword evidence="4" id="KW-1185">Reference proteome</keyword>
<sequence>MRRLHRTHTPRLSRASRLIVAVRRGVAAGLALAVLALLTACDTARQTGTERPVSFTSAPRPDTDGPAILPRGKTMGTQGVPLGFPHNALGAVSAAVRWSSLLMPRADTDQVEIFAAVATRDYVQRSEGVIDDGYQPPDLPPGGALFFRPLGTQLLVERPDRAVIALLYASRISAEHPPAVAQIGAVIWELVWVGEDWRLADLRPTAPGVQLPASDNPAAVTAAGWDGFRRG</sequence>
<name>A0A1S1QDF2_9ACTN</name>
<dbReference type="OrthoDB" id="3209305at2"/>
<dbReference type="Proteomes" id="UP000179627">
    <property type="component" value="Unassembled WGS sequence"/>
</dbReference>
<evidence type="ECO:0000313" key="4">
    <source>
        <dbReference type="Proteomes" id="UP000179627"/>
    </source>
</evidence>
<evidence type="ECO:0000259" key="2">
    <source>
        <dbReference type="Pfam" id="PF26526"/>
    </source>
</evidence>
<comment type="caution">
    <text evidence="3">The sequence shown here is derived from an EMBL/GenBank/DDBJ whole genome shotgun (WGS) entry which is preliminary data.</text>
</comment>
<dbReference type="InterPro" id="IPR058488">
    <property type="entry name" value="DUF8175"/>
</dbReference>
<feature type="domain" description="DUF8175" evidence="2">
    <location>
        <begin position="55"/>
        <end position="201"/>
    </location>
</feature>
<dbReference type="RefSeq" id="WP_071088274.1">
    <property type="nucleotide sequence ID" value="NZ_MBLM01000143.1"/>
</dbReference>
<evidence type="ECO:0000313" key="3">
    <source>
        <dbReference type="EMBL" id="OHV31609.1"/>
    </source>
</evidence>
<evidence type="ECO:0000256" key="1">
    <source>
        <dbReference type="SAM" id="MobiDB-lite"/>
    </source>
</evidence>
<gene>
    <name evidence="3" type="ORF">CC117_25685</name>
</gene>
<feature type="compositionally biased region" description="Polar residues" evidence="1">
    <location>
        <begin position="48"/>
        <end position="57"/>
    </location>
</feature>
<dbReference type="AlphaFoldDB" id="A0A1S1QDF2"/>
<reference evidence="4" key="1">
    <citation type="submission" date="2016-07" db="EMBL/GenBank/DDBJ databases">
        <title>Sequence Frankia sp. strain CcI1.17.</title>
        <authorList>
            <person name="Ghodhbane-Gtari F."/>
            <person name="Swanson E."/>
            <person name="Gueddou A."/>
            <person name="Morris K."/>
            <person name="Hezbri K."/>
            <person name="Ktari A."/>
            <person name="Nouioui I."/>
            <person name="Abebe-Akele F."/>
            <person name="Simpson S."/>
            <person name="Thomas K."/>
            <person name="Gtari M."/>
            <person name="Tisa L.S."/>
            <person name="Hurst S."/>
        </authorList>
    </citation>
    <scope>NUCLEOTIDE SEQUENCE [LARGE SCALE GENOMIC DNA]</scope>
    <source>
        <strain evidence="4">Cc1.17</strain>
    </source>
</reference>
<dbReference type="EMBL" id="MBLM01000143">
    <property type="protein sequence ID" value="OHV31609.1"/>
    <property type="molecule type" value="Genomic_DNA"/>
</dbReference>
<accession>A0A1S1QDF2</accession>
<protein>
    <recommendedName>
        <fullName evidence="2">DUF8175 domain-containing protein</fullName>
    </recommendedName>
</protein>